<dbReference type="AlphaFoldDB" id="A0A9X3NBV4"/>
<gene>
    <name evidence="2" type="ORF">OJ997_22320</name>
</gene>
<organism evidence="2 3">
    <name type="scientific">Solirubrobacter phytolaccae</name>
    <dbReference type="NCBI Taxonomy" id="1404360"/>
    <lineage>
        <taxon>Bacteria</taxon>
        <taxon>Bacillati</taxon>
        <taxon>Actinomycetota</taxon>
        <taxon>Thermoleophilia</taxon>
        <taxon>Solirubrobacterales</taxon>
        <taxon>Solirubrobacteraceae</taxon>
        <taxon>Solirubrobacter</taxon>
    </lineage>
</organism>
<dbReference type="RefSeq" id="WP_270027445.1">
    <property type="nucleotide sequence ID" value="NZ_JAPDDP010000046.1"/>
</dbReference>
<name>A0A9X3NBV4_9ACTN</name>
<feature type="region of interest" description="Disordered" evidence="1">
    <location>
        <begin position="1"/>
        <end position="21"/>
    </location>
</feature>
<dbReference type="Gene3D" id="2.115.10.20">
    <property type="entry name" value="Glycosyl hydrolase domain, family 43"/>
    <property type="match status" value="1"/>
</dbReference>
<dbReference type="Proteomes" id="UP001147653">
    <property type="component" value="Unassembled WGS sequence"/>
</dbReference>
<keyword evidence="3" id="KW-1185">Reference proteome</keyword>
<dbReference type="SUPFAM" id="SSF75005">
    <property type="entry name" value="Arabinanase/levansucrase/invertase"/>
    <property type="match status" value="1"/>
</dbReference>
<evidence type="ECO:0000313" key="3">
    <source>
        <dbReference type="Proteomes" id="UP001147653"/>
    </source>
</evidence>
<evidence type="ECO:0000313" key="2">
    <source>
        <dbReference type="EMBL" id="MDA0183061.1"/>
    </source>
</evidence>
<protein>
    <submittedName>
        <fullName evidence="2">Uncharacterized protein</fullName>
    </submittedName>
</protein>
<sequence>MTDFPLPGSATPTVAAPAPGRGPQFWAGAPCAVLDEYGTFVVGYRVRNGPDTTDETVIARSVDGETLETVLVLPQDHFGAQWTERPALARTEAGWRLWASCATPGTKHWWIAVLEAPTLEGLAAAEISVAFAGDEATAVKDPIIRRAGSGWEAWICCHLLDVPGEEDRMNTAYATSADGWTWDWHGTVLEGRPGTWSQRGARLTTVLPDGRAAYDARASEAENWFERTGVTVRDGDRFEASGEPLADVRYLEVLPLSDGYRIWYEARLPDESHELRTERLRATK</sequence>
<comment type="caution">
    <text evidence="2">The sequence shown here is derived from an EMBL/GenBank/DDBJ whole genome shotgun (WGS) entry which is preliminary data.</text>
</comment>
<dbReference type="EMBL" id="JAPDDP010000046">
    <property type="protein sequence ID" value="MDA0183061.1"/>
    <property type="molecule type" value="Genomic_DNA"/>
</dbReference>
<reference evidence="2" key="1">
    <citation type="submission" date="2022-10" db="EMBL/GenBank/DDBJ databases">
        <title>The WGS of Solirubrobacter phytolaccae KCTC 29190.</title>
        <authorList>
            <person name="Jiang Z."/>
        </authorList>
    </citation>
    <scope>NUCLEOTIDE SEQUENCE</scope>
    <source>
        <strain evidence="2">KCTC 29190</strain>
    </source>
</reference>
<proteinExistence type="predicted"/>
<accession>A0A9X3NBV4</accession>
<evidence type="ECO:0000256" key="1">
    <source>
        <dbReference type="SAM" id="MobiDB-lite"/>
    </source>
</evidence>
<dbReference type="InterPro" id="IPR023296">
    <property type="entry name" value="Glyco_hydro_beta-prop_sf"/>
</dbReference>